<proteinExistence type="predicted"/>
<comment type="caution">
    <text evidence="1">The sequence shown here is derived from an EMBL/GenBank/DDBJ whole genome shotgun (WGS) entry which is preliminary data.</text>
</comment>
<sequence length="139" mass="14887">MTTNVPKEVIEAAKAAVIKELLATKWKGRENMVPYLVRTQDDYMKYRTALKVKEWTGATDAGIDAEALKNAVATSFAGGFTKRDGTASAGTGAVAQPKTVAGSGVWREYDQLKVINSIDGTIMTKAGAKKLGYIEEAKA</sequence>
<reference evidence="1 2" key="1">
    <citation type="submission" date="2018-04" db="EMBL/GenBank/DDBJ databases">
        <title>Novel species isolated from glacier.</title>
        <authorList>
            <person name="Liu Q."/>
            <person name="Xin Y.-H."/>
        </authorList>
    </citation>
    <scope>NUCLEOTIDE SEQUENCE [LARGE SCALE GENOMIC DNA]</scope>
    <source>
        <strain evidence="1 2">GT1R17</strain>
    </source>
</reference>
<keyword evidence="2" id="KW-1185">Reference proteome</keyword>
<protein>
    <submittedName>
        <fullName evidence="1">Uncharacterized protein</fullName>
    </submittedName>
</protein>
<dbReference type="Proteomes" id="UP000244248">
    <property type="component" value="Unassembled WGS sequence"/>
</dbReference>
<organism evidence="1 2">
    <name type="scientific">Stenotrophobium rhamnosiphilum</name>
    <dbReference type="NCBI Taxonomy" id="2029166"/>
    <lineage>
        <taxon>Bacteria</taxon>
        <taxon>Pseudomonadati</taxon>
        <taxon>Pseudomonadota</taxon>
        <taxon>Gammaproteobacteria</taxon>
        <taxon>Nevskiales</taxon>
        <taxon>Nevskiaceae</taxon>
        <taxon>Stenotrophobium</taxon>
    </lineage>
</organism>
<dbReference type="AlphaFoldDB" id="A0A2T5MEG2"/>
<accession>A0A2T5MEG2</accession>
<evidence type="ECO:0000313" key="1">
    <source>
        <dbReference type="EMBL" id="PTU30956.1"/>
    </source>
</evidence>
<dbReference type="EMBL" id="QANS01000004">
    <property type="protein sequence ID" value="PTU30956.1"/>
    <property type="molecule type" value="Genomic_DNA"/>
</dbReference>
<dbReference type="RefSeq" id="WP_107940540.1">
    <property type="nucleotide sequence ID" value="NZ_QANS01000004.1"/>
</dbReference>
<gene>
    <name evidence="1" type="ORF">CJD38_11660</name>
</gene>
<name>A0A2T5MEG2_9GAMM</name>
<evidence type="ECO:0000313" key="2">
    <source>
        <dbReference type="Proteomes" id="UP000244248"/>
    </source>
</evidence>